<keyword evidence="5" id="KW-0119">Carbohydrate metabolism</keyword>
<keyword evidence="4" id="KW-0456">Lyase</keyword>
<dbReference type="NCBIfam" id="NF005119">
    <property type="entry name" value="PRK06552.1"/>
    <property type="match status" value="1"/>
</dbReference>
<dbReference type="AlphaFoldDB" id="A0A368Y8Y0"/>
<dbReference type="PANTHER" id="PTHR30246:SF1">
    <property type="entry name" value="2-DEHYDRO-3-DEOXY-6-PHOSPHOGALACTONATE ALDOLASE-RELATED"/>
    <property type="match status" value="1"/>
</dbReference>
<dbReference type="Pfam" id="PF01081">
    <property type="entry name" value="Aldolase"/>
    <property type="match status" value="1"/>
</dbReference>
<evidence type="ECO:0000313" key="6">
    <source>
        <dbReference type="EMBL" id="RCW76731.1"/>
    </source>
</evidence>
<dbReference type="InterPro" id="IPR000887">
    <property type="entry name" value="Aldlse_KDPG_KHG"/>
</dbReference>
<dbReference type="SUPFAM" id="SSF51569">
    <property type="entry name" value="Aldolase"/>
    <property type="match status" value="1"/>
</dbReference>
<accession>A0A368Y8Y0</accession>
<evidence type="ECO:0000256" key="2">
    <source>
        <dbReference type="ARBA" id="ARBA00006906"/>
    </source>
</evidence>
<comment type="subunit">
    <text evidence="3">Homotrimer.</text>
</comment>
<dbReference type="RefSeq" id="WP_114351513.1">
    <property type="nucleotide sequence ID" value="NZ_QPJJ01000002.1"/>
</dbReference>
<organism evidence="6 7">
    <name type="scientific">Saliterribacillus persicus</name>
    <dbReference type="NCBI Taxonomy" id="930114"/>
    <lineage>
        <taxon>Bacteria</taxon>
        <taxon>Bacillati</taxon>
        <taxon>Bacillota</taxon>
        <taxon>Bacilli</taxon>
        <taxon>Bacillales</taxon>
        <taxon>Bacillaceae</taxon>
        <taxon>Saliterribacillus</taxon>
    </lineage>
</organism>
<evidence type="ECO:0000256" key="3">
    <source>
        <dbReference type="ARBA" id="ARBA00011233"/>
    </source>
</evidence>
<dbReference type="EMBL" id="QPJJ01000002">
    <property type="protein sequence ID" value="RCW76731.1"/>
    <property type="molecule type" value="Genomic_DNA"/>
</dbReference>
<dbReference type="Proteomes" id="UP000252585">
    <property type="component" value="Unassembled WGS sequence"/>
</dbReference>
<dbReference type="OrthoDB" id="9802667at2"/>
<comment type="caution">
    <text evidence="6">The sequence shown here is derived from an EMBL/GenBank/DDBJ whole genome shotgun (WGS) entry which is preliminary data.</text>
</comment>
<evidence type="ECO:0000256" key="1">
    <source>
        <dbReference type="ARBA" id="ARBA00004761"/>
    </source>
</evidence>
<comment type="similarity">
    <text evidence="2">Belongs to the KHG/KDPG aldolase family.</text>
</comment>
<dbReference type="PANTHER" id="PTHR30246">
    <property type="entry name" value="2-KETO-3-DEOXY-6-PHOSPHOGLUCONATE ALDOLASE"/>
    <property type="match status" value="1"/>
</dbReference>
<keyword evidence="7" id="KW-1185">Reference proteome</keyword>
<name>A0A368Y8Y0_9BACI</name>
<evidence type="ECO:0000313" key="7">
    <source>
        <dbReference type="Proteomes" id="UP000252585"/>
    </source>
</evidence>
<comment type="pathway">
    <text evidence="1">Carbohydrate acid metabolism.</text>
</comment>
<dbReference type="NCBIfam" id="TIGR01182">
    <property type="entry name" value="eda"/>
    <property type="match status" value="1"/>
</dbReference>
<sequence length="214" mass="22603">MKKVRVLTALEEQKIVAVIRADDVDQAVKISEACINGGINIIELTYSIPCVEAAVEKLLNLYKGNDEVVIGVGTVLDPYTAREAIFAGANFIVGPSFDLTTASLCNLYQVPYMPGCLTVTEIKEAMEAGADVVKIFPGSNVDPSFIKAVKAPIPQANMMPTGGVNIDNIDAWIKQGAVAVGVGGNLVAPAKTGDFKQITKLASEYVAKVKEASS</sequence>
<protein>
    <submittedName>
        <fullName evidence="6">2-dehydro-3-deoxyphosphogluconate aldolase/(4S)-4-hydroxy-2-oxoglutarate aldolase</fullName>
    </submittedName>
</protein>
<dbReference type="InterPro" id="IPR013785">
    <property type="entry name" value="Aldolase_TIM"/>
</dbReference>
<reference evidence="6 7" key="1">
    <citation type="submission" date="2018-07" db="EMBL/GenBank/DDBJ databases">
        <title>Genomic Encyclopedia of Type Strains, Phase IV (KMG-IV): sequencing the most valuable type-strain genomes for metagenomic binning, comparative biology and taxonomic classification.</title>
        <authorList>
            <person name="Goeker M."/>
        </authorList>
    </citation>
    <scope>NUCLEOTIDE SEQUENCE [LARGE SCALE GENOMIC DNA]</scope>
    <source>
        <strain evidence="6 7">DSM 27696</strain>
    </source>
</reference>
<dbReference type="Gene3D" id="3.20.20.70">
    <property type="entry name" value="Aldolase class I"/>
    <property type="match status" value="1"/>
</dbReference>
<evidence type="ECO:0000256" key="5">
    <source>
        <dbReference type="ARBA" id="ARBA00023277"/>
    </source>
</evidence>
<gene>
    <name evidence="6" type="ORF">DFR57_1026</name>
</gene>
<dbReference type="GO" id="GO:0016829">
    <property type="term" value="F:lyase activity"/>
    <property type="evidence" value="ECO:0007669"/>
    <property type="project" value="UniProtKB-KW"/>
</dbReference>
<dbReference type="CDD" id="cd00452">
    <property type="entry name" value="KDPG_aldolase"/>
    <property type="match status" value="1"/>
</dbReference>
<proteinExistence type="inferred from homology"/>
<evidence type="ECO:0000256" key="4">
    <source>
        <dbReference type="ARBA" id="ARBA00023239"/>
    </source>
</evidence>